<accession>A0A811MSV0</accession>
<dbReference type="InterPro" id="IPR017451">
    <property type="entry name" value="F-box-assoc_interact_dom"/>
</dbReference>
<dbReference type="Proteomes" id="UP000604825">
    <property type="component" value="Unassembled WGS sequence"/>
</dbReference>
<dbReference type="EMBL" id="CAJGYO010000002">
    <property type="protein sequence ID" value="CAD6210858.1"/>
    <property type="molecule type" value="Genomic_DNA"/>
</dbReference>
<dbReference type="InterPro" id="IPR036047">
    <property type="entry name" value="F-box-like_dom_sf"/>
</dbReference>
<keyword evidence="3" id="KW-1185">Reference proteome</keyword>
<reference evidence="2" key="1">
    <citation type="submission" date="2020-10" db="EMBL/GenBank/DDBJ databases">
        <authorList>
            <person name="Han B."/>
            <person name="Lu T."/>
            <person name="Zhao Q."/>
            <person name="Huang X."/>
            <person name="Zhao Y."/>
        </authorList>
    </citation>
    <scope>NUCLEOTIDE SEQUENCE</scope>
</reference>
<dbReference type="InterPro" id="IPR001810">
    <property type="entry name" value="F-box_dom"/>
</dbReference>
<proteinExistence type="predicted"/>
<dbReference type="NCBIfam" id="TIGR01640">
    <property type="entry name" value="F_box_assoc_1"/>
    <property type="match status" value="1"/>
</dbReference>
<evidence type="ECO:0000313" key="2">
    <source>
        <dbReference type="EMBL" id="CAD6210858.1"/>
    </source>
</evidence>
<feature type="domain" description="F-box" evidence="1">
    <location>
        <begin position="14"/>
        <end position="60"/>
    </location>
</feature>
<dbReference type="OrthoDB" id="692435at2759"/>
<dbReference type="PROSITE" id="PS50181">
    <property type="entry name" value="FBOX"/>
    <property type="match status" value="1"/>
</dbReference>
<name>A0A811MSV0_9POAL</name>
<protein>
    <recommendedName>
        <fullName evidence="1">F-box domain-containing protein</fullName>
    </recommendedName>
</protein>
<dbReference type="Gene3D" id="1.20.1280.50">
    <property type="match status" value="1"/>
</dbReference>
<comment type="caution">
    <text evidence="2">The sequence shown here is derived from an EMBL/GenBank/DDBJ whole genome shotgun (WGS) entry which is preliminary data.</text>
</comment>
<dbReference type="PANTHER" id="PTHR31672:SF2">
    <property type="entry name" value="F-BOX DOMAIN-CONTAINING PROTEIN"/>
    <property type="match status" value="1"/>
</dbReference>
<dbReference type="AlphaFoldDB" id="A0A811MSV0"/>
<dbReference type="InterPro" id="IPR013187">
    <property type="entry name" value="F-box-assoc_dom_typ3"/>
</dbReference>
<dbReference type="Pfam" id="PF12937">
    <property type="entry name" value="F-box-like"/>
    <property type="match status" value="1"/>
</dbReference>
<gene>
    <name evidence="2" type="ORF">NCGR_LOCUS6893</name>
</gene>
<evidence type="ECO:0000259" key="1">
    <source>
        <dbReference type="PROSITE" id="PS50181"/>
    </source>
</evidence>
<sequence>MAETTRPTELRRSTLNIANLPEEILSEIFLLLPPKSVLLSRAVCKAWRRITSDRTFLISHHRRQPQRRLFTFVRDVGTHYDNLRLVDYCVEALDFRKHEFRSVVRFTFDYYDPLVSDGPFSVHGACDGLLLMSFRNRLYLSNPTTRQWVSVFSPALKHVKVKAAGLYVHGSEYRVLYYREIGLETTFYISTVGSGNERCIRPHSSLVFVRKLIAAESDAIDFKEPFLFHGNLHWLISLPNCRDILVFDTIGEVFWLLHAPVKNLALVSSLLEIDGMLAISNSNIGGSKVNLWLLQDYRGGVWVHKYCIELPVIEISRFEEDEGWCSHILSRKGDVLVDGFDWQLHFDRNGNLLEKFQCNGRLLNFTAKVFRESLVPHALFREQENRAARGPPFFRGL</sequence>
<dbReference type="Pfam" id="PF08268">
    <property type="entry name" value="FBA_3"/>
    <property type="match status" value="1"/>
</dbReference>
<dbReference type="SMART" id="SM00256">
    <property type="entry name" value="FBOX"/>
    <property type="match status" value="1"/>
</dbReference>
<dbReference type="InterPro" id="IPR050796">
    <property type="entry name" value="SCF_F-box_component"/>
</dbReference>
<dbReference type="SUPFAM" id="SSF81383">
    <property type="entry name" value="F-box domain"/>
    <property type="match status" value="1"/>
</dbReference>
<evidence type="ECO:0000313" key="3">
    <source>
        <dbReference type="Proteomes" id="UP000604825"/>
    </source>
</evidence>
<organism evidence="2 3">
    <name type="scientific">Miscanthus lutarioriparius</name>
    <dbReference type="NCBI Taxonomy" id="422564"/>
    <lineage>
        <taxon>Eukaryota</taxon>
        <taxon>Viridiplantae</taxon>
        <taxon>Streptophyta</taxon>
        <taxon>Embryophyta</taxon>
        <taxon>Tracheophyta</taxon>
        <taxon>Spermatophyta</taxon>
        <taxon>Magnoliopsida</taxon>
        <taxon>Liliopsida</taxon>
        <taxon>Poales</taxon>
        <taxon>Poaceae</taxon>
        <taxon>PACMAD clade</taxon>
        <taxon>Panicoideae</taxon>
        <taxon>Andropogonodae</taxon>
        <taxon>Andropogoneae</taxon>
        <taxon>Saccharinae</taxon>
        <taxon>Miscanthus</taxon>
    </lineage>
</organism>
<dbReference type="PANTHER" id="PTHR31672">
    <property type="entry name" value="BNACNNG10540D PROTEIN"/>
    <property type="match status" value="1"/>
</dbReference>